<organism evidence="2 3">
    <name type="scientific">Oceanisphaera psychrotolerans</name>
    <dbReference type="NCBI Taxonomy" id="1414654"/>
    <lineage>
        <taxon>Bacteria</taxon>
        <taxon>Pseudomonadati</taxon>
        <taxon>Pseudomonadota</taxon>
        <taxon>Gammaproteobacteria</taxon>
        <taxon>Aeromonadales</taxon>
        <taxon>Aeromonadaceae</taxon>
        <taxon>Oceanisphaera</taxon>
    </lineage>
</organism>
<evidence type="ECO:0000313" key="3">
    <source>
        <dbReference type="Proteomes" id="UP000243073"/>
    </source>
</evidence>
<dbReference type="CDD" id="cd07824">
    <property type="entry name" value="SRPBCC_6"/>
    <property type="match status" value="1"/>
</dbReference>
<dbReference type="RefSeq" id="WP_071472867.1">
    <property type="nucleotide sequence ID" value="NZ_MDKE01000022.1"/>
</dbReference>
<accession>A0A1J4QCU0</accession>
<proteinExistence type="predicted"/>
<name>A0A1J4QCU0_9GAMM</name>
<comment type="caution">
    <text evidence="2">The sequence shown here is derived from an EMBL/GenBank/DDBJ whole genome shotgun (WGS) entry which is preliminary data.</text>
</comment>
<reference evidence="2 3" key="1">
    <citation type="submission" date="2016-07" db="EMBL/GenBank/DDBJ databases">
        <title>Draft Genome Sequence of Oceanisphaera psychrotolerans, isolated from coastal sediment samples.</title>
        <authorList>
            <person name="Zhuo S."/>
            <person name="Ruan Z."/>
        </authorList>
    </citation>
    <scope>NUCLEOTIDE SEQUENCE [LARGE SCALE GENOMIC DNA]</scope>
    <source>
        <strain evidence="2 3">LAM-WHM-ZC</strain>
    </source>
</reference>
<dbReference type="AlphaFoldDB" id="A0A1J4QCU0"/>
<dbReference type="Proteomes" id="UP000243073">
    <property type="component" value="Unassembled WGS sequence"/>
</dbReference>
<dbReference type="EMBL" id="MDKE01000022">
    <property type="protein sequence ID" value="OIN09199.1"/>
    <property type="molecule type" value="Genomic_DNA"/>
</dbReference>
<evidence type="ECO:0000256" key="1">
    <source>
        <dbReference type="SAM" id="MobiDB-lite"/>
    </source>
</evidence>
<gene>
    <name evidence="2" type="ORF">BFR47_02730</name>
</gene>
<dbReference type="SUPFAM" id="SSF55961">
    <property type="entry name" value="Bet v1-like"/>
    <property type="match status" value="1"/>
</dbReference>
<protein>
    <recommendedName>
        <fullName evidence="4">Polyketide cyclase</fullName>
    </recommendedName>
</protein>
<sequence length="176" mass="20294">MTNYDLMSCWQIAAPREAVYRALGQPTDWPRWWLGLRRVEELGSCNERSNDQSNEHSNDRNHEQGTGRGYRYHWQSPLGYPLRFDIRVIRLYAPWLMVGQASGDVEGWGCWQLTEAAGGTLVRYRWRVRTTQPWMNLSAPLARPLFVWSHDAMMQSGAVGLSRWLQAPLGAGGCRR</sequence>
<feature type="compositionally biased region" description="Basic and acidic residues" evidence="1">
    <location>
        <begin position="48"/>
        <end position="65"/>
    </location>
</feature>
<evidence type="ECO:0008006" key="4">
    <source>
        <dbReference type="Google" id="ProtNLM"/>
    </source>
</evidence>
<dbReference type="OrthoDB" id="5402478at2"/>
<feature type="region of interest" description="Disordered" evidence="1">
    <location>
        <begin position="45"/>
        <end position="68"/>
    </location>
</feature>
<keyword evidence="3" id="KW-1185">Reference proteome</keyword>
<dbReference type="Gene3D" id="3.30.530.20">
    <property type="match status" value="1"/>
</dbReference>
<dbReference type="InterPro" id="IPR023393">
    <property type="entry name" value="START-like_dom_sf"/>
</dbReference>
<evidence type="ECO:0000313" key="2">
    <source>
        <dbReference type="EMBL" id="OIN09199.1"/>
    </source>
</evidence>
<dbReference type="STRING" id="1414654.BFR47_02730"/>